<proteinExistence type="predicted"/>
<feature type="region of interest" description="Disordered" evidence="1">
    <location>
        <begin position="900"/>
        <end position="919"/>
    </location>
</feature>
<name>A0A8E2EVA3_9PEZI</name>
<dbReference type="OrthoDB" id="2549237at2759"/>
<organism evidence="2 3">
    <name type="scientific">Glonium stellatum</name>
    <dbReference type="NCBI Taxonomy" id="574774"/>
    <lineage>
        <taxon>Eukaryota</taxon>
        <taxon>Fungi</taxon>
        <taxon>Dikarya</taxon>
        <taxon>Ascomycota</taxon>
        <taxon>Pezizomycotina</taxon>
        <taxon>Dothideomycetes</taxon>
        <taxon>Pleosporomycetidae</taxon>
        <taxon>Gloniales</taxon>
        <taxon>Gloniaceae</taxon>
        <taxon>Glonium</taxon>
    </lineage>
</organism>
<dbReference type="InterPro" id="IPR016024">
    <property type="entry name" value="ARM-type_fold"/>
</dbReference>
<keyword evidence="3" id="KW-1185">Reference proteome</keyword>
<evidence type="ECO:0000313" key="3">
    <source>
        <dbReference type="Proteomes" id="UP000250140"/>
    </source>
</evidence>
<feature type="compositionally biased region" description="Polar residues" evidence="1">
    <location>
        <begin position="900"/>
        <end position="915"/>
    </location>
</feature>
<protein>
    <submittedName>
        <fullName evidence="2">Uncharacterized protein</fullName>
    </submittedName>
</protein>
<dbReference type="Proteomes" id="UP000250140">
    <property type="component" value="Unassembled WGS sequence"/>
</dbReference>
<accession>A0A8E2EVA3</accession>
<reference evidence="2 3" key="1">
    <citation type="journal article" date="2016" name="Nat. Commun.">
        <title>Ectomycorrhizal ecology is imprinted in the genome of the dominant symbiotic fungus Cenococcum geophilum.</title>
        <authorList>
            <consortium name="DOE Joint Genome Institute"/>
            <person name="Peter M."/>
            <person name="Kohler A."/>
            <person name="Ohm R.A."/>
            <person name="Kuo A."/>
            <person name="Krutzmann J."/>
            <person name="Morin E."/>
            <person name="Arend M."/>
            <person name="Barry K.W."/>
            <person name="Binder M."/>
            <person name="Choi C."/>
            <person name="Clum A."/>
            <person name="Copeland A."/>
            <person name="Grisel N."/>
            <person name="Haridas S."/>
            <person name="Kipfer T."/>
            <person name="LaButti K."/>
            <person name="Lindquist E."/>
            <person name="Lipzen A."/>
            <person name="Maire R."/>
            <person name="Meier B."/>
            <person name="Mihaltcheva S."/>
            <person name="Molinier V."/>
            <person name="Murat C."/>
            <person name="Poggeler S."/>
            <person name="Quandt C.A."/>
            <person name="Sperisen C."/>
            <person name="Tritt A."/>
            <person name="Tisserant E."/>
            <person name="Crous P.W."/>
            <person name="Henrissat B."/>
            <person name="Nehls U."/>
            <person name="Egli S."/>
            <person name="Spatafora J.W."/>
            <person name="Grigoriev I.V."/>
            <person name="Martin F.M."/>
        </authorList>
    </citation>
    <scope>NUCLEOTIDE SEQUENCE [LARGE SCALE GENOMIC DNA]</scope>
    <source>
        <strain evidence="2 3">CBS 207.34</strain>
    </source>
</reference>
<evidence type="ECO:0000256" key="1">
    <source>
        <dbReference type="SAM" id="MobiDB-lite"/>
    </source>
</evidence>
<gene>
    <name evidence="2" type="ORF">AOQ84DRAFT_390857</name>
</gene>
<evidence type="ECO:0000313" key="2">
    <source>
        <dbReference type="EMBL" id="OCL05451.1"/>
    </source>
</evidence>
<sequence>MGSELNNAVIRRLEPPELALYFRRILTTNSEAAVSEHLLEAVKHGSVAPMIFDVWLVIAKSPSSLSDAFTQEHSLMVRKAAIKEFGKRLKGNYWRETLAGLGGTPGLVSLIDQFSVVEVQLFTKTVARYVEGYEVDEKRQRIEELLRRLLPRLFLDTPLESPDRRPLTNHYAHLALGSTSKFLATVLSNKSSPILQWLPRSFVHKYRYDLLRELSLQKILGKDNGQFELTDHLPDLLKHSRSGPSPEPGFSDSMLFSLELLRSIVRDSNAKLPKQIFLPQLVEPLLRNAIKRNVDWKRIQEIIDLAIRYLQIHNNEAGNLSFTTGSFVHRLAWCWSEHESLFQQHLVGALELVPKSHASLNEFAGIFPVVQRPLRYKFLRLCFLYAAPHQRDIDIDEGLKDVRVEEWPSTMFSELEPEHALPLLQRLRHVRNDDGFLEIPYWGDRILHLPPSPDVGYGDFDLLLAFLEQGNTEALERARHAIEERKRKAVTSRGQSDREFFAKSALFYAIASGSLQLYSETLIWARRFGRDPLTIKTIYAKRATQTPEGISLLSGILKGSSLVSDSSLISSRVLEGNRILLTLLETACSVLRDPSFYGPDWSSILELFRNVVSVRLEHSSALKSSLKLSEDDLYEILWPNTIELLIAVERAALKPGHEALGFDSPHGPLCYNYNGGNRPLKDPLPSSFRFLDNLAKARDALWQEFRPSIFSAASTLTQPWPRGLPIQCIAQPYNIAVESAHNHTPFIASRAAAVVFIEAKSVLLPPPDDKEIKDAIGPFVDNFKLALEIYALQVPAQARSERMKCAWSHAMESLSIGRMEPGEAYRTWIYYFQQVFLSFLMPPPESEIIPSYPVVPRDVDVLQPTEWDPTLNQPPSIASRTLSLTCLDCLLAAPTKIGKTTQGFSSPASRTQGRNSPGVCRPEINQSSAKNILAHHLNFVPPILLAELTSAALDALLEAPPESSGAIELERIAYGLLLLLAKSDRPSLASDLILKIIMNRPEASSWHRIFLSVAFLRRLSAAQSQALFRSFACAIRAKIEEQAEANNSKQAEGLSSSSSKPYIKVTTIKYLAQLLDGADFVPESFSVEVLCDLFRSSSHPDIRVTVITSMLSMLGRCSDETSDSLAMRLISSLETTIPILGNINERYPVTEEDWIESGKGRDASSSL</sequence>
<dbReference type="EMBL" id="KV750285">
    <property type="protein sequence ID" value="OCL05451.1"/>
    <property type="molecule type" value="Genomic_DNA"/>
</dbReference>
<dbReference type="AlphaFoldDB" id="A0A8E2EVA3"/>
<dbReference type="SUPFAM" id="SSF48371">
    <property type="entry name" value="ARM repeat"/>
    <property type="match status" value="1"/>
</dbReference>